<sequence>MPERVRGSLDWGTYANSFAFRLALVRRQRGLSQEALAHKAGMHRNQVSNLERARSNREPFISDPQLSTVYRLAVALDVPPTYLLPDANGLLPEQSPELTDGSRVEKELYERLAGEADG</sequence>
<dbReference type="CDD" id="cd00093">
    <property type="entry name" value="HTH_XRE"/>
    <property type="match status" value="1"/>
</dbReference>
<protein>
    <submittedName>
        <fullName evidence="2">Putative Xre family DNA binding protein</fullName>
    </submittedName>
</protein>
<keyword evidence="3" id="KW-1185">Reference proteome</keyword>
<dbReference type="AlphaFoldDB" id="G7GZ23"/>
<dbReference type="InterPro" id="IPR010982">
    <property type="entry name" value="Lambda_DNA-bd_dom_sf"/>
</dbReference>
<accession>G7GZ23</accession>
<dbReference type="Proteomes" id="UP000035088">
    <property type="component" value="Unassembled WGS sequence"/>
</dbReference>
<evidence type="ECO:0000259" key="1">
    <source>
        <dbReference type="PROSITE" id="PS50943"/>
    </source>
</evidence>
<dbReference type="GO" id="GO:0003677">
    <property type="term" value="F:DNA binding"/>
    <property type="evidence" value="ECO:0007669"/>
    <property type="project" value="InterPro"/>
</dbReference>
<gene>
    <name evidence="2" type="ORF">GOARA_021_00850</name>
</gene>
<comment type="caution">
    <text evidence="2">The sequence shown here is derived from an EMBL/GenBank/DDBJ whole genome shotgun (WGS) entry which is preliminary data.</text>
</comment>
<name>G7GZ23_9ACTN</name>
<feature type="domain" description="HTH cro/C1-type" evidence="1">
    <location>
        <begin position="22"/>
        <end position="83"/>
    </location>
</feature>
<dbReference type="SUPFAM" id="SSF47413">
    <property type="entry name" value="lambda repressor-like DNA-binding domains"/>
    <property type="match status" value="1"/>
</dbReference>
<dbReference type="STRING" id="1073574.GOARA_021_00850"/>
<proteinExistence type="predicted"/>
<dbReference type="SMART" id="SM00530">
    <property type="entry name" value="HTH_XRE"/>
    <property type="match status" value="1"/>
</dbReference>
<dbReference type="PROSITE" id="PS50943">
    <property type="entry name" value="HTH_CROC1"/>
    <property type="match status" value="1"/>
</dbReference>
<dbReference type="EMBL" id="BAEE01000021">
    <property type="protein sequence ID" value="GAB08848.1"/>
    <property type="molecule type" value="Genomic_DNA"/>
</dbReference>
<dbReference type="InterPro" id="IPR001387">
    <property type="entry name" value="Cro/C1-type_HTH"/>
</dbReference>
<evidence type="ECO:0000313" key="2">
    <source>
        <dbReference type="EMBL" id="GAB08848.1"/>
    </source>
</evidence>
<reference evidence="2 3" key="1">
    <citation type="submission" date="2011-11" db="EMBL/GenBank/DDBJ databases">
        <title>Whole genome shotgun sequence of Gordonia araii NBRC 100433.</title>
        <authorList>
            <person name="Yoshida Y."/>
            <person name="Hosoyama A."/>
            <person name="Tsuchikane K."/>
            <person name="Katsumata H."/>
            <person name="Yamazaki S."/>
            <person name="Fujita N."/>
        </authorList>
    </citation>
    <scope>NUCLEOTIDE SEQUENCE [LARGE SCALE GENOMIC DNA]</scope>
    <source>
        <strain evidence="2 3">NBRC 100433</strain>
    </source>
</reference>
<dbReference type="Gene3D" id="1.10.260.40">
    <property type="entry name" value="lambda repressor-like DNA-binding domains"/>
    <property type="match status" value="1"/>
</dbReference>
<evidence type="ECO:0000313" key="3">
    <source>
        <dbReference type="Proteomes" id="UP000035088"/>
    </source>
</evidence>
<dbReference type="Pfam" id="PF01381">
    <property type="entry name" value="HTH_3"/>
    <property type="match status" value="1"/>
</dbReference>
<organism evidence="2 3">
    <name type="scientific">Gordonia araii NBRC 100433</name>
    <dbReference type="NCBI Taxonomy" id="1073574"/>
    <lineage>
        <taxon>Bacteria</taxon>
        <taxon>Bacillati</taxon>
        <taxon>Actinomycetota</taxon>
        <taxon>Actinomycetes</taxon>
        <taxon>Mycobacteriales</taxon>
        <taxon>Gordoniaceae</taxon>
        <taxon>Gordonia</taxon>
    </lineage>
</organism>
<dbReference type="OrthoDB" id="4559617at2"/>
<dbReference type="RefSeq" id="WP_007320925.1">
    <property type="nucleotide sequence ID" value="NZ_BAEE01000021.1"/>
</dbReference>